<organism evidence="1 2">
    <name type="scientific">Paenimyroides tangerinum</name>
    <dbReference type="NCBI Taxonomy" id="2488728"/>
    <lineage>
        <taxon>Bacteria</taxon>
        <taxon>Pseudomonadati</taxon>
        <taxon>Bacteroidota</taxon>
        <taxon>Flavobacteriia</taxon>
        <taxon>Flavobacteriales</taxon>
        <taxon>Flavobacteriaceae</taxon>
        <taxon>Paenimyroides</taxon>
    </lineage>
</organism>
<dbReference type="EMBL" id="RQVQ01000043">
    <property type="protein sequence ID" value="RRJ88107.1"/>
    <property type="molecule type" value="Genomic_DNA"/>
</dbReference>
<comment type="caution">
    <text evidence="1">The sequence shown here is derived from an EMBL/GenBank/DDBJ whole genome shotgun (WGS) entry which is preliminary data.</text>
</comment>
<dbReference type="AlphaFoldDB" id="A0A3P3W0U9"/>
<dbReference type="Proteomes" id="UP000275719">
    <property type="component" value="Unassembled WGS sequence"/>
</dbReference>
<evidence type="ECO:0000313" key="1">
    <source>
        <dbReference type="EMBL" id="RRJ88107.1"/>
    </source>
</evidence>
<sequence>MQFTENFLNTDKIEIEGQYVSLFDNEGKELKLFVGEEIKTVSWVDNKLMVTLVNDSIRLYKDTINFGDF</sequence>
<dbReference type="RefSeq" id="WP_125019978.1">
    <property type="nucleotide sequence ID" value="NZ_RQVQ01000043.1"/>
</dbReference>
<evidence type="ECO:0000313" key="2">
    <source>
        <dbReference type="Proteomes" id="UP000275719"/>
    </source>
</evidence>
<accession>A0A3P3W0U9</accession>
<proteinExistence type="predicted"/>
<dbReference type="OrthoDB" id="1365637at2"/>
<protein>
    <submittedName>
        <fullName evidence="1">Uncharacterized protein</fullName>
    </submittedName>
</protein>
<reference evidence="1 2" key="1">
    <citation type="submission" date="2018-11" db="EMBL/GenBank/DDBJ databases">
        <title>Flavobacterium sp. nov., YIM 102701-2 draft genome.</title>
        <authorList>
            <person name="Li G."/>
            <person name="Jiang Y."/>
        </authorList>
    </citation>
    <scope>NUCLEOTIDE SEQUENCE [LARGE SCALE GENOMIC DNA]</scope>
    <source>
        <strain evidence="1 2">YIM 102701-2</strain>
    </source>
</reference>
<gene>
    <name evidence="1" type="ORF">EG240_13985</name>
</gene>
<name>A0A3P3W0U9_9FLAO</name>
<keyword evidence="2" id="KW-1185">Reference proteome</keyword>